<organism evidence="1 2">
    <name type="scientific">Ensifer adhaerens</name>
    <name type="common">Sinorhizobium morelense</name>
    <dbReference type="NCBI Taxonomy" id="106592"/>
    <lineage>
        <taxon>Bacteria</taxon>
        <taxon>Pseudomonadati</taxon>
        <taxon>Pseudomonadota</taxon>
        <taxon>Alphaproteobacteria</taxon>
        <taxon>Hyphomicrobiales</taxon>
        <taxon>Rhizobiaceae</taxon>
        <taxon>Sinorhizobium/Ensifer group</taxon>
        <taxon>Ensifer</taxon>
    </lineage>
</organism>
<dbReference type="AlphaFoldDB" id="A0A0L8BIC9"/>
<evidence type="ECO:0000313" key="1">
    <source>
        <dbReference type="EMBL" id="KOF14304.1"/>
    </source>
</evidence>
<comment type="caution">
    <text evidence="1">The sequence shown here is derived from an EMBL/GenBank/DDBJ whole genome shotgun (WGS) entry which is preliminary data.</text>
</comment>
<evidence type="ECO:0000313" key="2">
    <source>
        <dbReference type="Proteomes" id="UP000037425"/>
    </source>
</evidence>
<protein>
    <submittedName>
        <fullName evidence="1">Uncharacterized protein</fullName>
    </submittedName>
</protein>
<dbReference type="EMBL" id="LGAP01000028">
    <property type="protein sequence ID" value="KOF14304.1"/>
    <property type="molecule type" value="Genomic_DNA"/>
</dbReference>
<proteinExistence type="predicted"/>
<accession>A0A0L8BIC9</accession>
<dbReference type="Proteomes" id="UP000037425">
    <property type="component" value="Unassembled WGS sequence"/>
</dbReference>
<dbReference type="PATRIC" id="fig|106592.7.peg.4312"/>
<gene>
    <name evidence="1" type="ORF">AC244_27580</name>
</gene>
<name>A0A0L8BIC9_ENSAD</name>
<reference evidence="2" key="1">
    <citation type="submission" date="2015-07" db="EMBL/GenBank/DDBJ databases">
        <title>Whole genome sequence of an Ensifer adhaerens strain isolated from a cave pool in the Wind Cave National Park.</title>
        <authorList>
            <person name="Eng W.W.H."/>
            <person name="Gan H.M."/>
            <person name="Barton H.A."/>
            <person name="Savka M.A."/>
        </authorList>
    </citation>
    <scope>NUCLEOTIDE SEQUENCE [LARGE SCALE GENOMIC DNA]</scope>
    <source>
        <strain evidence="2">SD006</strain>
    </source>
</reference>
<sequence>MSDTAGKASIWSNFRVEEAVTAAIDLYGPQAATAAAYCALDAWTEARSDDYKFWFGVFSALRDRKST</sequence>